<keyword evidence="12 17" id="KW-0496">Mitochondrion</keyword>
<feature type="transmembrane region" description="Helical" evidence="16">
    <location>
        <begin position="137"/>
        <end position="156"/>
    </location>
</feature>
<dbReference type="EMBL" id="JX412752">
    <property type="protein sequence ID" value="ALO76420.1"/>
    <property type="molecule type" value="Genomic_DNA"/>
</dbReference>
<dbReference type="EC" id="7.1.1.2" evidence="3"/>
<evidence type="ECO:0000313" key="17">
    <source>
        <dbReference type="EMBL" id="ALO76420.1"/>
    </source>
</evidence>
<proteinExistence type="inferred from homology"/>
<feature type="transmembrane region" description="Helical" evidence="16">
    <location>
        <begin position="79"/>
        <end position="100"/>
    </location>
</feature>
<evidence type="ECO:0000256" key="10">
    <source>
        <dbReference type="ARBA" id="ARBA00022989"/>
    </source>
</evidence>
<keyword evidence="7 16" id="KW-0812">Transmembrane</keyword>
<evidence type="ECO:0000256" key="6">
    <source>
        <dbReference type="ARBA" id="ARBA00022660"/>
    </source>
</evidence>
<evidence type="ECO:0000256" key="4">
    <source>
        <dbReference type="ARBA" id="ARBA00021095"/>
    </source>
</evidence>
<comment type="subcellular location">
    <subcellularLocation>
        <location evidence="1">Mitochondrion membrane</location>
        <topology evidence="1">Multi-pass membrane protein</topology>
    </subcellularLocation>
</comment>
<feature type="transmembrane region" description="Helical" evidence="16">
    <location>
        <begin position="47"/>
        <end position="67"/>
    </location>
</feature>
<evidence type="ECO:0000256" key="5">
    <source>
        <dbReference type="ARBA" id="ARBA00022448"/>
    </source>
</evidence>
<evidence type="ECO:0000256" key="15">
    <source>
        <dbReference type="ARBA" id="ARBA00049551"/>
    </source>
</evidence>
<keyword evidence="6" id="KW-0679">Respiratory chain</keyword>
<feature type="transmembrane region" description="Helical" evidence="16">
    <location>
        <begin position="21"/>
        <end position="41"/>
    </location>
</feature>
<evidence type="ECO:0000256" key="1">
    <source>
        <dbReference type="ARBA" id="ARBA00004225"/>
    </source>
</evidence>
<evidence type="ECO:0000256" key="7">
    <source>
        <dbReference type="ARBA" id="ARBA00022692"/>
    </source>
</evidence>
<evidence type="ECO:0000256" key="9">
    <source>
        <dbReference type="ARBA" id="ARBA00022982"/>
    </source>
</evidence>
<comment type="similarity">
    <text evidence="2">Belongs to the complex I subunit 6 family.</text>
</comment>
<evidence type="ECO:0000256" key="8">
    <source>
        <dbReference type="ARBA" id="ARBA00022967"/>
    </source>
</evidence>
<keyword evidence="13 16" id="KW-0472">Membrane</keyword>
<keyword evidence="11" id="KW-0520">NAD</keyword>
<evidence type="ECO:0000256" key="16">
    <source>
        <dbReference type="SAM" id="Phobius"/>
    </source>
</evidence>
<organism evidence="17">
    <name type="scientific">Temnoscheila virescens</name>
    <dbReference type="NCBI Taxonomy" id="1205670"/>
    <lineage>
        <taxon>Eukaryota</taxon>
        <taxon>Metazoa</taxon>
        <taxon>Ecdysozoa</taxon>
        <taxon>Arthropoda</taxon>
        <taxon>Hexapoda</taxon>
        <taxon>Insecta</taxon>
        <taxon>Pterygota</taxon>
        <taxon>Neoptera</taxon>
        <taxon>Endopterygota</taxon>
        <taxon>Coleoptera</taxon>
        <taxon>Polyphaga</taxon>
        <taxon>Cucujiformia</taxon>
        <taxon>Trogossitidae</taxon>
        <taxon>Trogossitinae</taxon>
        <taxon>Temnoscheila</taxon>
    </lineage>
</organism>
<evidence type="ECO:0000256" key="14">
    <source>
        <dbReference type="ARBA" id="ARBA00031019"/>
    </source>
</evidence>
<evidence type="ECO:0000256" key="11">
    <source>
        <dbReference type="ARBA" id="ARBA00023027"/>
    </source>
</evidence>
<keyword evidence="9" id="KW-0249">Electron transport</keyword>
<evidence type="ECO:0000256" key="2">
    <source>
        <dbReference type="ARBA" id="ARBA00005698"/>
    </source>
</evidence>
<protein>
    <recommendedName>
        <fullName evidence="4">NADH-ubiquinone oxidoreductase chain 6</fullName>
        <ecNumber evidence="3">7.1.1.2</ecNumber>
    </recommendedName>
    <alternativeName>
        <fullName evidence="14">NADH dehydrogenase subunit 6</fullName>
    </alternativeName>
</protein>
<keyword evidence="10 16" id="KW-1133">Transmembrane helix</keyword>
<dbReference type="PANTHER" id="PTHR11435:SF1">
    <property type="entry name" value="NADH-UBIQUINONE OXIDOREDUCTASE CHAIN 6"/>
    <property type="match status" value="1"/>
</dbReference>
<evidence type="ECO:0000256" key="12">
    <source>
        <dbReference type="ARBA" id="ARBA00023128"/>
    </source>
</evidence>
<name>A0A0S2MNZ3_9CUCU</name>
<evidence type="ECO:0000256" key="13">
    <source>
        <dbReference type="ARBA" id="ARBA00023136"/>
    </source>
</evidence>
<evidence type="ECO:0000256" key="3">
    <source>
        <dbReference type="ARBA" id="ARBA00012944"/>
    </source>
</evidence>
<sequence length="168" mass="19177">MFSLLLSMNLTISATIVFMKHPLSMGAILLIQTILVALIVGTLSVNFWFSYILTLIMIGGMLILFIYMTSIASNEKFKFNPLLTIYTMTVFSISLMTVIIDQYLANAKLNNPMVEEMNTISEFQMMMSKYINWPNNIMLYMTISYLFITLIAVVKITNIKQGPLRQTN</sequence>
<dbReference type="PANTHER" id="PTHR11435">
    <property type="entry name" value="NADH UBIQUINONE OXIDOREDUCTASE SUBUNIT ND6"/>
    <property type="match status" value="1"/>
</dbReference>
<keyword evidence="5" id="KW-0813">Transport</keyword>
<accession>A0A0S2MNZ3</accession>
<keyword evidence="8" id="KW-1278">Translocase</keyword>
<comment type="catalytic activity">
    <reaction evidence="15">
        <text>a ubiquinone + NADH + 5 H(+)(in) = a ubiquinol + NAD(+) + 4 H(+)(out)</text>
        <dbReference type="Rhea" id="RHEA:29091"/>
        <dbReference type="Rhea" id="RHEA-COMP:9565"/>
        <dbReference type="Rhea" id="RHEA-COMP:9566"/>
        <dbReference type="ChEBI" id="CHEBI:15378"/>
        <dbReference type="ChEBI" id="CHEBI:16389"/>
        <dbReference type="ChEBI" id="CHEBI:17976"/>
        <dbReference type="ChEBI" id="CHEBI:57540"/>
        <dbReference type="ChEBI" id="CHEBI:57945"/>
        <dbReference type="EC" id="7.1.1.2"/>
    </reaction>
</comment>
<dbReference type="GO" id="GO:0031966">
    <property type="term" value="C:mitochondrial membrane"/>
    <property type="evidence" value="ECO:0007669"/>
    <property type="project" value="UniProtKB-SubCell"/>
</dbReference>
<dbReference type="AlphaFoldDB" id="A0A0S2MNZ3"/>
<geneLocation type="mitochondrion" evidence="17"/>
<dbReference type="GO" id="GO:0008137">
    <property type="term" value="F:NADH dehydrogenase (ubiquinone) activity"/>
    <property type="evidence" value="ECO:0007669"/>
    <property type="project" value="UniProtKB-EC"/>
</dbReference>
<gene>
    <name evidence="17" type="primary">nad6</name>
</gene>
<reference evidence="17" key="1">
    <citation type="submission" date="2012-06" db="EMBL/GenBank/DDBJ databases">
        <title>Mitogenomics of the Coleoptera under dense taxon sampling.</title>
        <authorList>
            <person name="Timmermans M.J.T.N."/>
            <person name="Lim J."/>
            <person name="Dodsworth S."/>
            <person name="Haran J."/>
            <person name="Ahrens D."/>
            <person name="Bocak L."/>
            <person name="London A."/>
            <person name="Culverwell L."/>
            <person name="Vogler A.P."/>
        </authorList>
    </citation>
    <scope>NUCLEOTIDE SEQUENCE</scope>
</reference>
<dbReference type="InterPro" id="IPR050269">
    <property type="entry name" value="ComplexI_Subunit6"/>
</dbReference>